<evidence type="ECO:0000313" key="2">
    <source>
        <dbReference type="EMBL" id="RKN05402.1"/>
    </source>
</evidence>
<dbReference type="SMART" id="SM00429">
    <property type="entry name" value="IPT"/>
    <property type="match status" value="2"/>
</dbReference>
<dbReference type="Pfam" id="PF01833">
    <property type="entry name" value="TIG"/>
    <property type="match status" value="2"/>
</dbReference>
<evidence type="ECO:0000313" key="4">
    <source>
        <dbReference type="Proteomes" id="UP000268652"/>
    </source>
</evidence>
<proteinExistence type="predicted"/>
<dbReference type="Proteomes" id="UP000268652">
    <property type="component" value="Unassembled WGS sequence"/>
</dbReference>
<dbReference type="RefSeq" id="WP_120699462.1">
    <property type="nucleotide sequence ID" value="NZ_RBDX01000027.1"/>
</dbReference>
<sequence>MAPVITSISPTQGTSGTAVTITGTGFGALASTPTVRFGNTSVTGTVTVANTQITATAPGGCAGQVNVTVTVGASTSNGRPFFYIAAPTVSGVSANVGPDTAPPASTLFGSGFASATAVTFGVAGAGTLGPVSGDSQRSVTPPTFAVTGAPVTVSVTATNPGGTSAITGASDQYTYYDQPTAATISPNTGAPGDTGVLITGTGFYDVSAVTFTDPAGPTDFAAGFAALSDTQLIVTVPSGAPAGTALDVTVTNPGGTTTPALVFTT</sequence>
<accession>A0A3A9VY04</accession>
<gene>
    <name evidence="3" type="ORF">D7318_25065</name>
    <name evidence="2" type="ORF">D7319_25700</name>
</gene>
<keyword evidence="4" id="KW-1185">Reference proteome</keyword>
<reference evidence="4 5" key="1">
    <citation type="submission" date="2018-09" db="EMBL/GenBank/DDBJ databases">
        <title>Streptomyces sp. nov. DS1-2, an endophytic actinomycete isolated from roots of Dendrobium scabrilingue.</title>
        <authorList>
            <person name="Kuncharoen N."/>
            <person name="Kudo T."/>
            <person name="Ohkuma M."/>
            <person name="Yuki M."/>
            <person name="Tanasupawat S."/>
        </authorList>
    </citation>
    <scope>NUCLEOTIDE SEQUENCE [LARGE SCALE GENOMIC DNA]</scope>
    <source>
        <strain evidence="2 5">AZ1-7</strain>
        <strain evidence="3 4">DS1-2</strain>
    </source>
</reference>
<dbReference type="InterPro" id="IPR002909">
    <property type="entry name" value="IPT_dom"/>
</dbReference>
<dbReference type="OrthoDB" id="4232452at2"/>
<organism evidence="2 5">
    <name type="scientific">Streptomyces radicis</name>
    <dbReference type="NCBI Taxonomy" id="1750517"/>
    <lineage>
        <taxon>Bacteria</taxon>
        <taxon>Bacillati</taxon>
        <taxon>Actinomycetota</taxon>
        <taxon>Actinomycetes</taxon>
        <taxon>Kitasatosporales</taxon>
        <taxon>Streptomycetaceae</taxon>
        <taxon>Streptomyces</taxon>
    </lineage>
</organism>
<dbReference type="EMBL" id="RBDY01000025">
    <property type="protein sequence ID" value="RKN16910.1"/>
    <property type="molecule type" value="Genomic_DNA"/>
</dbReference>
<dbReference type="EMBL" id="RBDX01000027">
    <property type="protein sequence ID" value="RKN05402.1"/>
    <property type="molecule type" value="Genomic_DNA"/>
</dbReference>
<dbReference type="InterPro" id="IPR013783">
    <property type="entry name" value="Ig-like_fold"/>
</dbReference>
<dbReference type="InterPro" id="IPR014756">
    <property type="entry name" value="Ig_E-set"/>
</dbReference>
<evidence type="ECO:0000259" key="1">
    <source>
        <dbReference type="SMART" id="SM00429"/>
    </source>
</evidence>
<comment type="caution">
    <text evidence="2">The sequence shown here is derived from an EMBL/GenBank/DDBJ whole genome shotgun (WGS) entry which is preliminary data.</text>
</comment>
<dbReference type="Gene3D" id="2.60.40.10">
    <property type="entry name" value="Immunoglobulins"/>
    <property type="match status" value="3"/>
</dbReference>
<dbReference type="AlphaFoldDB" id="A0A3A9VY04"/>
<dbReference type="CDD" id="cd00102">
    <property type="entry name" value="IPT"/>
    <property type="match status" value="1"/>
</dbReference>
<dbReference type="GO" id="GO:0005975">
    <property type="term" value="P:carbohydrate metabolic process"/>
    <property type="evidence" value="ECO:0007669"/>
    <property type="project" value="UniProtKB-ARBA"/>
</dbReference>
<name>A0A3A9VY04_9ACTN</name>
<dbReference type="SUPFAM" id="SSF81296">
    <property type="entry name" value="E set domains"/>
    <property type="match status" value="2"/>
</dbReference>
<feature type="domain" description="IPT/TIG" evidence="1">
    <location>
        <begin position="86"/>
        <end position="176"/>
    </location>
</feature>
<evidence type="ECO:0000313" key="3">
    <source>
        <dbReference type="EMBL" id="RKN16910.1"/>
    </source>
</evidence>
<dbReference type="Proteomes" id="UP000275024">
    <property type="component" value="Unassembled WGS sequence"/>
</dbReference>
<protein>
    <submittedName>
        <fullName evidence="2">Cell surface protein</fullName>
    </submittedName>
</protein>
<feature type="domain" description="IPT/TIG" evidence="1">
    <location>
        <begin position="2"/>
        <end position="84"/>
    </location>
</feature>
<evidence type="ECO:0000313" key="5">
    <source>
        <dbReference type="Proteomes" id="UP000275024"/>
    </source>
</evidence>